<dbReference type="NCBIfam" id="TIGR02095">
    <property type="entry name" value="glgA"/>
    <property type="match status" value="1"/>
</dbReference>
<dbReference type="GO" id="GO:0009011">
    <property type="term" value="F:alpha-1,4-glucan glucosyltransferase (ADP-glucose donor) activity"/>
    <property type="evidence" value="ECO:0007669"/>
    <property type="project" value="UniProtKB-UniRule"/>
</dbReference>
<evidence type="ECO:0000256" key="11">
    <source>
        <dbReference type="HAMAP-Rule" id="MF_00484"/>
    </source>
</evidence>
<keyword evidence="9 11" id="KW-0320">Glycogen biosynthesis</keyword>
<evidence type="ECO:0000256" key="1">
    <source>
        <dbReference type="ARBA" id="ARBA00001478"/>
    </source>
</evidence>
<dbReference type="InterPro" id="IPR011835">
    <property type="entry name" value="GS/SS"/>
</dbReference>
<evidence type="ECO:0000256" key="8">
    <source>
        <dbReference type="ARBA" id="ARBA00022679"/>
    </source>
</evidence>
<dbReference type="Pfam" id="PF08323">
    <property type="entry name" value="Glyco_transf_5"/>
    <property type="match status" value="1"/>
</dbReference>
<evidence type="ECO:0000256" key="5">
    <source>
        <dbReference type="ARBA" id="ARBA00012588"/>
    </source>
</evidence>
<protein>
    <recommendedName>
        <fullName evidence="6 11">Glycogen synthase</fullName>
        <ecNumber evidence="5 11">2.4.1.21</ecNumber>
    </recommendedName>
    <alternativeName>
        <fullName evidence="10 11">Starch [bacterial glycogen] synthase</fullName>
    </alternativeName>
</protein>
<dbReference type="PANTHER" id="PTHR45825">
    <property type="entry name" value="GRANULE-BOUND STARCH SYNTHASE 1, CHLOROPLASTIC/AMYLOPLASTIC"/>
    <property type="match status" value="1"/>
</dbReference>
<proteinExistence type="inferred from homology"/>
<dbReference type="InterPro" id="IPR001296">
    <property type="entry name" value="Glyco_trans_1"/>
</dbReference>
<evidence type="ECO:0000256" key="3">
    <source>
        <dbReference type="ARBA" id="ARBA00004964"/>
    </source>
</evidence>
<organism evidence="14 15">
    <name type="scientific">Corallincola holothuriorum</name>
    <dbReference type="NCBI Taxonomy" id="2282215"/>
    <lineage>
        <taxon>Bacteria</taxon>
        <taxon>Pseudomonadati</taxon>
        <taxon>Pseudomonadota</taxon>
        <taxon>Gammaproteobacteria</taxon>
        <taxon>Alteromonadales</taxon>
        <taxon>Psychromonadaceae</taxon>
        <taxon>Corallincola</taxon>
    </lineage>
</organism>
<feature type="domain" description="Glycosyl transferase family 1" evidence="12">
    <location>
        <begin position="311"/>
        <end position="432"/>
    </location>
</feature>
<comment type="pathway">
    <text evidence="3 11">Glycan biosynthesis; glycogen biosynthesis.</text>
</comment>
<reference evidence="14 15" key="1">
    <citation type="submission" date="2018-07" db="EMBL/GenBank/DDBJ databases">
        <title>Corallincola holothuriorum sp. nov., a new facultative anaerobe isolated from sea cucumber Apostichopus japonicus.</title>
        <authorList>
            <person name="Xia H."/>
        </authorList>
    </citation>
    <scope>NUCLEOTIDE SEQUENCE [LARGE SCALE GENOMIC DNA]</scope>
    <source>
        <strain evidence="14 15">C4</strain>
    </source>
</reference>
<dbReference type="GO" id="GO:0004373">
    <property type="term" value="F:alpha-1,4-glucan glucosyltransferase (UDP-glucose donor) activity"/>
    <property type="evidence" value="ECO:0007669"/>
    <property type="project" value="InterPro"/>
</dbReference>
<keyword evidence="7 11" id="KW-0328">Glycosyltransferase</keyword>
<evidence type="ECO:0000256" key="10">
    <source>
        <dbReference type="ARBA" id="ARBA00031722"/>
    </source>
</evidence>
<dbReference type="HAMAP" id="MF_00484">
    <property type="entry name" value="Glycogen_synth"/>
    <property type="match status" value="1"/>
</dbReference>
<comment type="similarity">
    <text evidence="4 11">Belongs to the glycosyltransferase 1 family. Bacterial/plant glycogen synthase subfamily.</text>
</comment>
<dbReference type="UniPathway" id="UPA00164"/>
<keyword evidence="15" id="KW-1185">Reference proteome</keyword>
<name>A0A368NRX4_9GAMM</name>
<evidence type="ECO:0000259" key="13">
    <source>
        <dbReference type="Pfam" id="PF08323"/>
    </source>
</evidence>
<evidence type="ECO:0000259" key="12">
    <source>
        <dbReference type="Pfam" id="PF00534"/>
    </source>
</evidence>
<dbReference type="EC" id="2.4.1.21" evidence="5 11"/>
<dbReference type="Pfam" id="PF00534">
    <property type="entry name" value="Glycos_transf_1"/>
    <property type="match status" value="1"/>
</dbReference>
<dbReference type="GO" id="GO:0005978">
    <property type="term" value="P:glycogen biosynthetic process"/>
    <property type="evidence" value="ECO:0007669"/>
    <property type="project" value="UniProtKB-UniRule"/>
</dbReference>
<comment type="catalytic activity">
    <reaction evidence="1 11">
        <text>[(1-&gt;4)-alpha-D-glucosyl](n) + ADP-alpha-D-glucose = [(1-&gt;4)-alpha-D-glucosyl](n+1) + ADP + H(+)</text>
        <dbReference type="Rhea" id="RHEA:18189"/>
        <dbReference type="Rhea" id="RHEA-COMP:9584"/>
        <dbReference type="Rhea" id="RHEA-COMP:9587"/>
        <dbReference type="ChEBI" id="CHEBI:15378"/>
        <dbReference type="ChEBI" id="CHEBI:15444"/>
        <dbReference type="ChEBI" id="CHEBI:57498"/>
        <dbReference type="ChEBI" id="CHEBI:456216"/>
        <dbReference type="EC" id="2.4.1.21"/>
    </reaction>
</comment>
<evidence type="ECO:0000256" key="7">
    <source>
        <dbReference type="ARBA" id="ARBA00022676"/>
    </source>
</evidence>
<dbReference type="Proteomes" id="UP000252558">
    <property type="component" value="Unassembled WGS sequence"/>
</dbReference>
<dbReference type="Gene3D" id="3.40.50.2000">
    <property type="entry name" value="Glycogen Phosphorylase B"/>
    <property type="match status" value="2"/>
</dbReference>
<feature type="domain" description="Starch synthase catalytic" evidence="13">
    <location>
        <begin position="20"/>
        <end position="257"/>
    </location>
</feature>
<keyword evidence="8 11" id="KW-0808">Transferase</keyword>
<dbReference type="AlphaFoldDB" id="A0A368NRX4"/>
<evidence type="ECO:0000256" key="9">
    <source>
        <dbReference type="ARBA" id="ARBA00023056"/>
    </source>
</evidence>
<feature type="binding site" evidence="11">
    <location>
        <position position="33"/>
    </location>
    <ligand>
        <name>ADP-alpha-D-glucose</name>
        <dbReference type="ChEBI" id="CHEBI:57498"/>
    </ligand>
</feature>
<accession>A0A368NRX4</accession>
<evidence type="ECO:0000256" key="2">
    <source>
        <dbReference type="ARBA" id="ARBA00002764"/>
    </source>
</evidence>
<dbReference type="CDD" id="cd03791">
    <property type="entry name" value="GT5_Glycogen_synthase_DULL1-like"/>
    <property type="match status" value="1"/>
</dbReference>
<evidence type="ECO:0000313" key="14">
    <source>
        <dbReference type="EMBL" id="RCU52860.1"/>
    </source>
</evidence>
<comment type="function">
    <text evidence="2 11">Synthesizes alpha-1,4-glucan chains using ADP-glucose.</text>
</comment>
<evidence type="ECO:0000313" key="15">
    <source>
        <dbReference type="Proteomes" id="UP000252558"/>
    </source>
</evidence>
<dbReference type="PANTHER" id="PTHR45825:SF11">
    <property type="entry name" value="ALPHA AMYLASE DOMAIN-CONTAINING PROTEIN"/>
    <property type="match status" value="1"/>
</dbReference>
<comment type="caution">
    <text evidence="14">The sequence shown here is derived from an EMBL/GenBank/DDBJ whole genome shotgun (WGS) entry which is preliminary data.</text>
</comment>
<evidence type="ECO:0000256" key="6">
    <source>
        <dbReference type="ARBA" id="ARBA00019935"/>
    </source>
</evidence>
<evidence type="ECO:0000256" key="4">
    <source>
        <dbReference type="ARBA" id="ARBA00010281"/>
    </source>
</evidence>
<dbReference type="InterPro" id="IPR013534">
    <property type="entry name" value="Starch_synth_cat_dom"/>
</dbReference>
<sequence length="517" mass="57946">MYSTPLSWVQPCANKGGKVKILLVTSEYEGLVKVGGLSDFCTAFAEQLKRQGQDIRVLMPFYGRIQDEVTISHSFPIAIPLSCWQTFHAVIHCVTLKGVTLYLLEYQALYGRDGIYDDGHAAYQDNPLRYALLSHAAFDLSLALKWQPDVIHSSDWQGALVPFYRREHFAASTFFSATRTVLTIHNGAYQGRADYDWHEQLGIHPKFMVPQLFEDMGCLNPLKAGVVMADRIVTVSPSYRDELLANATSHGMAGVFNYRRADFTGVLNGVDLVEWDPASDSCLPFNYSADQPAGKQKCKQQRLTQLGLESLEDKPLFCFIGRIAQQKGFSLLLPLLRQLLQADAMRCVVMGHGEEGFVKELEKLAAHYPHSFRYLADFSREGTHNTLAASDYMLMPSLFEPCGLSQLYAMRYGTVPIVHGVGGLKDSVTGLDALTANRSKANGYQFFEPTLKSFLATVKQAIKHYHDDPFLLQLLRRNAMSTRFDWQRVAEEYIAIYSKLVADANNSGEHSAPLKRA</sequence>
<dbReference type="SUPFAM" id="SSF53756">
    <property type="entry name" value="UDP-Glycosyltransferase/glycogen phosphorylase"/>
    <property type="match status" value="1"/>
</dbReference>
<dbReference type="EMBL" id="QPID01000001">
    <property type="protein sequence ID" value="RCU52860.1"/>
    <property type="molecule type" value="Genomic_DNA"/>
</dbReference>
<gene>
    <name evidence="11" type="primary">glgA</name>
    <name evidence="14" type="ORF">DU002_02540</name>
</gene>